<proteinExistence type="predicted"/>
<dbReference type="RefSeq" id="WP_017514036.1">
    <property type="nucleotide sequence ID" value="NZ_CATWFT010000013.1"/>
</dbReference>
<dbReference type="Proteomes" id="UP001199322">
    <property type="component" value="Unassembled WGS sequence"/>
</dbReference>
<evidence type="ECO:0000313" key="3">
    <source>
        <dbReference type="Proteomes" id="UP001189303"/>
    </source>
</evidence>
<dbReference type="EMBL" id="CATWFT010000013">
    <property type="protein sequence ID" value="CAJ0728640.1"/>
    <property type="molecule type" value="Genomic_DNA"/>
</dbReference>
<reference evidence="1 3" key="2">
    <citation type="submission" date="2023-07" db="EMBL/GenBank/DDBJ databases">
        <authorList>
            <person name="Peeters C."/>
        </authorList>
    </citation>
    <scope>NUCLEOTIDE SEQUENCE [LARGE SCALE GENOMIC DNA]</scope>
    <source>
        <strain evidence="1 3">R-38712</strain>
    </source>
</reference>
<comment type="caution">
    <text evidence="2">The sequence shown here is derived from an EMBL/GenBank/DDBJ whole genome shotgun (WGS) entry which is preliminary data.</text>
</comment>
<keyword evidence="3" id="KW-1185">Reference proteome</keyword>
<dbReference type="InterPro" id="IPR054199">
    <property type="entry name" value="DUF6904"/>
</dbReference>
<evidence type="ECO:0000313" key="4">
    <source>
        <dbReference type="Proteomes" id="UP001199322"/>
    </source>
</evidence>
<gene>
    <name evidence="2" type="ORF">DEE74_15470</name>
    <name evidence="1" type="ORF">R38712_03773</name>
</gene>
<accession>A0A2P4RAZ4</accession>
<protein>
    <submittedName>
        <fullName evidence="1">ISNCY family transposase ISKpn21</fullName>
    </submittedName>
</protein>
<name>A0A2P4RAZ4_RALPI</name>
<evidence type="ECO:0000313" key="1">
    <source>
        <dbReference type="EMBL" id="CAJ0728640.1"/>
    </source>
</evidence>
<reference evidence="2" key="1">
    <citation type="submission" date="2018-06" db="EMBL/GenBank/DDBJ databases">
        <authorList>
            <person name="O'Rourke A."/>
        </authorList>
    </citation>
    <scope>NUCLEOTIDE SEQUENCE</scope>
    <source>
        <strain evidence="2">132550021-3</strain>
    </source>
</reference>
<organism evidence="2 4">
    <name type="scientific">Ralstonia pickettii</name>
    <name type="common">Burkholderia pickettii</name>
    <dbReference type="NCBI Taxonomy" id="329"/>
    <lineage>
        <taxon>Bacteria</taxon>
        <taxon>Pseudomonadati</taxon>
        <taxon>Pseudomonadota</taxon>
        <taxon>Betaproteobacteria</taxon>
        <taxon>Burkholderiales</taxon>
        <taxon>Burkholderiaceae</taxon>
        <taxon>Ralstonia</taxon>
    </lineage>
</organism>
<dbReference type="AlphaFoldDB" id="A0A2P4RAZ4"/>
<dbReference type="Proteomes" id="UP001189303">
    <property type="component" value="Unassembled WGS sequence"/>
</dbReference>
<dbReference type="Pfam" id="PF21845">
    <property type="entry name" value="DUF6904"/>
    <property type="match status" value="1"/>
</dbReference>
<dbReference type="EMBL" id="QGBI01000014">
    <property type="protein sequence ID" value="MBX3891263.1"/>
    <property type="molecule type" value="Genomic_DNA"/>
</dbReference>
<evidence type="ECO:0000313" key="2">
    <source>
        <dbReference type="EMBL" id="MBX3891263.1"/>
    </source>
</evidence>
<sequence>MLEYRLTPNHAGVALWGDFAALERLHGFIHYVVQESVYIEDKEGFVLGLAYDVRKAYSGQRSVDHRGDTKDDRCRIYGVEVLWPVLLTQVGVLRQAMAFVPTNKLDQAIMFELEHVVESAVRAATPVLADEVIHRTRSASNATYVHLESVLDSRCRYFIALPPKQRLKMLPKVMATFDPMYGYLAKSDVTMRPDVIPPTAFIDSDEDWPDFEW</sequence>